<feature type="non-terminal residue" evidence="7">
    <location>
        <position position="247"/>
    </location>
</feature>
<dbReference type="PANTHER" id="PTHR46383:SF1">
    <property type="entry name" value="ASPARTATE AMINOTRANSFERASE"/>
    <property type="match status" value="1"/>
</dbReference>
<evidence type="ECO:0000259" key="6">
    <source>
        <dbReference type="Pfam" id="PF00155"/>
    </source>
</evidence>
<dbReference type="InterPro" id="IPR015422">
    <property type="entry name" value="PyrdxlP-dep_Trfase_small"/>
</dbReference>
<dbReference type="Gene3D" id="3.90.1150.10">
    <property type="entry name" value="Aspartate Aminotransferase, domain 1"/>
    <property type="match status" value="1"/>
</dbReference>
<proteinExistence type="inferred from homology"/>
<evidence type="ECO:0000256" key="3">
    <source>
        <dbReference type="ARBA" id="ARBA00022576"/>
    </source>
</evidence>
<dbReference type="AlphaFoldDB" id="A0A383B9S9"/>
<evidence type="ECO:0000256" key="5">
    <source>
        <dbReference type="ARBA" id="ARBA00022898"/>
    </source>
</evidence>
<accession>A0A383B9S9</accession>
<comment type="cofactor">
    <cofactor evidence="1">
        <name>pyridoxal 5'-phosphate</name>
        <dbReference type="ChEBI" id="CHEBI:597326"/>
    </cofactor>
</comment>
<dbReference type="InterPro" id="IPR004839">
    <property type="entry name" value="Aminotransferase_I/II_large"/>
</dbReference>
<dbReference type="InterPro" id="IPR015421">
    <property type="entry name" value="PyrdxlP-dep_Trfase_major"/>
</dbReference>
<feature type="domain" description="Aminotransferase class I/classII large" evidence="6">
    <location>
        <begin position="2"/>
        <end position="229"/>
    </location>
</feature>
<evidence type="ECO:0000256" key="1">
    <source>
        <dbReference type="ARBA" id="ARBA00001933"/>
    </source>
</evidence>
<evidence type="ECO:0000256" key="2">
    <source>
        <dbReference type="ARBA" id="ARBA00007441"/>
    </source>
</evidence>
<dbReference type="Pfam" id="PF00155">
    <property type="entry name" value="Aminotran_1_2"/>
    <property type="match status" value="1"/>
</dbReference>
<dbReference type="GO" id="GO:0030170">
    <property type="term" value="F:pyridoxal phosphate binding"/>
    <property type="evidence" value="ECO:0007669"/>
    <property type="project" value="InterPro"/>
</dbReference>
<dbReference type="Gene3D" id="3.40.640.10">
    <property type="entry name" value="Type I PLP-dependent aspartate aminotransferase-like (Major domain)"/>
    <property type="match status" value="1"/>
</dbReference>
<comment type="similarity">
    <text evidence="2">Belongs to the class-I pyridoxal-phosphate-dependent aminotransferase family.</text>
</comment>
<feature type="non-terminal residue" evidence="7">
    <location>
        <position position="1"/>
    </location>
</feature>
<reference evidence="7" key="1">
    <citation type="submission" date="2018-05" db="EMBL/GenBank/DDBJ databases">
        <authorList>
            <person name="Lanie J.A."/>
            <person name="Ng W.-L."/>
            <person name="Kazmierczak K.M."/>
            <person name="Andrzejewski T.M."/>
            <person name="Davidsen T.M."/>
            <person name="Wayne K.J."/>
            <person name="Tettelin H."/>
            <person name="Glass J.I."/>
            <person name="Rusch D."/>
            <person name="Podicherti R."/>
            <person name="Tsui H.-C.T."/>
            <person name="Winkler M.E."/>
        </authorList>
    </citation>
    <scope>NUCLEOTIDE SEQUENCE</scope>
</reference>
<dbReference type="InterPro" id="IPR015424">
    <property type="entry name" value="PyrdxlP-dep_Trfase"/>
</dbReference>
<dbReference type="CDD" id="cd00609">
    <property type="entry name" value="AAT_like"/>
    <property type="match status" value="1"/>
</dbReference>
<evidence type="ECO:0000313" key="7">
    <source>
        <dbReference type="EMBL" id="SVE16601.1"/>
    </source>
</evidence>
<dbReference type="GO" id="GO:0006520">
    <property type="term" value="P:amino acid metabolic process"/>
    <property type="evidence" value="ECO:0007669"/>
    <property type="project" value="InterPro"/>
</dbReference>
<keyword evidence="4" id="KW-0808">Transferase</keyword>
<dbReference type="EMBL" id="UINC01198582">
    <property type="protein sequence ID" value="SVE16601.1"/>
    <property type="molecule type" value="Genomic_DNA"/>
</dbReference>
<dbReference type="InterPro" id="IPR050596">
    <property type="entry name" value="AspAT/PAT-like"/>
</dbReference>
<organism evidence="7">
    <name type="scientific">marine metagenome</name>
    <dbReference type="NCBI Taxonomy" id="408172"/>
    <lineage>
        <taxon>unclassified sequences</taxon>
        <taxon>metagenomes</taxon>
        <taxon>ecological metagenomes</taxon>
    </lineage>
</organism>
<protein>
    <recommendedName>
        <fullName evidence="6">Aminotransferase class I/classII large domain-containing protein</fullName>
    </recommendedName>
</protein>
<gene>
    <name evidence="7" type="ORF">METZ01_LOCUS469455</name>
</gene>
<dbReference type="SUPFAM" id="SSF53383">
    <property type="entry name" value="PLP-dependent transferases"/>
    <property type="match status" value="1"/>
</dbReference>
<dbReference type="GO" id="GO:0008483">
    <property type="term" value="F:transaminase activity"/>
    <property type="evidence" value="ECO:0007669"/>
    <property type="project" value="UniProtKB-KW"/>
</dbReference>
<sequence length="247" mass="27975">LDPNDTVLLLDPTYCNYPTQLRNSVANLNIVRLPVLDEGSWRYSPDDKCDKAVKLITKNKPKLTLLITPDNPTGQVLSDRFVETVAHAMREVNGFLIIDYAYKELIFGDHVPEYYSWGPTENIIFLRSNSKWGRNLGRRLAWVEASASIIEVLESFQGTAILCPDMLHQLAMTIYMQRAIKNNTLRGYIEETKSAYQRAAKQTTSSIKSWLGYPALEPMGGLFTCMSVDIDGARFVRETLKASEVLF</sequence>
<keyword evidence="3" id="KW-0032">Aminotransferase</keyword>
<dbReference type="PANTHER" id="PTHR46383">
    <property type="entry name" value="ASPARTATE AMINOTRANSFERASE"/>
    <property type="match status" value="1"/>
</dbReference>
<name>A0A383B9S9_9ZZZZ</name>
<keyword evidence="5" id="KW-0663">Pyridoxal phosphate</keyword>
<evidence type="ECO:0000256" key="4">
    <source>
        <dbReference type="ARBA" id="ARBA00022679"/>
    </source>
</evidence>